<keyword evidence="3 6" id="KW-0812">Transmembrane</keyword>
<evidence type="ECO:0000256" key="4">
    <source>
        <dbReference type="ARBA" id="ARBA00022989"/>
    </source>
</evidence>
<feature type="transmembrane region" description="Helical" evidence="6">
    <location>
        <begin position="106"/>
        <end position="123"/>
    </location>
</feature>
<proteinExistence type="inferred from homology"/>
<dbReference type="PANTHER" id="PTHR43701">
    <property type="entry name" value="MEMBRANE TRANSPORTER PROTEIN MJ0441-RELATED"/>
    <property type="match status" value="1"/>
</dbReference>
<comment type="similarity">
    <text evidence="2 6">Belongs to the 4-toluene sulfonate uptake permease (TSUP) (TC 2.A.102) family.</text>
</comment>
<evidence type="ECO:0000256" key="1">
    <source>
        <dbReference type="ARBA" id="ARBA00004141"/>
    </source>
</evidence>
<feature type="transmembrane region" description="Helical" evidence="6">
    <location>
        <begin position="198"/>
        <end position="216"/>
    </location>
</feature>
<dbReference type="EMBL" id="JBHUHQ010000016">
    <property type="protein sequence ID" value="MFD2045143.1"/>
    <property type="molecule type" value="Genomic_DNA"/>
</dbReference>
<reference evidence="8" key="1">
    <citation type="journal article" date="2019" name="Int. J. Syst. Evol. Microbiol.">
        <title>The Global Catalogue of Microorganisms (GCM) 10K type strain sequencing project: providing services to taxonomists for standard genome sequencing and annotation.</title>
        <authorList>
            <consortium name="The Broad Institute Genomics Platform"/>
            <consortium name="The Broad Institute Genome Sequencing Center for Infectious Disease"/>
            <person name="Wu L."/>
            <person name="Ma J."/>
        </authorList>
    </citation>
    <scope>NUCLEOTIDE SEQUENCE [LARGE SCALE GENOMIC DNA]</scope>
    <source>
        <strain evidence="8">R28</strain>
    </source>
</reference>
<feature type="transmembrane region" description="Helical" evidence="6">
    <location>
        <begin position="222"/>
        <end position="240"/>
    </location>
</feature>
<accession>A0ABW4W107</accession>
<evidence type="ECO:0000256" key="2">
    <source>
        <dbReference type="ARBA" id="ARBA00009142"/>
    </source>
</evidence>
<evidence type="ECO:0000313" key="7">
    <source>
        <dbReference type="EMBL" id="MFD2045143.1"/>
    </source>
</evidence>
<feature type="transmembrane region" description="Helical" evidence="6">
    <location>
        <begin position="49"/>
        <end position="69"/>
    </location>
</feature>
<keyword evidence="8" id="KW-1185">Reference proteome</keyword>
<sequence>MVYIICIIIGVLTAFVGSLVGLGGGVILIPSLLLLNQSVEAFSWATPQAIVSISLFAMIFTSLSSTLTYYKRGRVDYRTGLWFLIGSIPGGVIGSWLNQFVETEVFLLYFGVLMILITALFSLKRRQPSSNLPMKNNKVVRTFYLDGVTHNYAISMWQAIVLSLIVGTLSGLFGIGGGSIMVPAMILLFGIPAHIATATSMFIIFFTSIIGASTHIMLGHIAWEYLFFFIPGAWIGGRLGAKTNQILRAETLERILRVLLIIIGLRMIADGLF</sequence>
<keyword evidence="5 6" id="KW-0472">Membrane</keyword>
<dbReference type="InterPro" id="IPR002781">
    <property type="entry name" value="TM_pro_TauE-like"/>
</dbReference>
<organism evidence="7 8">
    <name type="scientific">Ornithinibacillus salinisoli</name>
    <dbReference type="NCBI Taxonomy" id="1848459"/>
    <lineage>
        <taxon>Bacteria</taxon>
        <taxon>Bacillati</taxon>
        <taxon>Bacillota</taxon>
        <taxon>Bacilli</taxon>
        <taxon>Bacillales</taxon>
        <taxon>Bacillaceae</taxon>
        <taxon>Ornithinibacillus</taxon>
    </lineage>
</organism>
<dbReference type="Pfam" id="PF01925">
    <property type="entry name" value="TauE"/>
    <property type="match status" value="1"/>
</dbReference>
<keyword evidence="6" id="KW-1003">Cell membrane</keyword>
<evidence type="ECO:0000313" key="8">
    <source>
        <dbReference type="Proteomes" id="UP001597383"/>
    </source>
</evidence>
<gene>
    <name evidence="7" type="ORF">ACFSJF_12755</name>
</gene>
<comment type="subcellular location">
    <subcellularLocation>
        <location evidence="6">Cell membrane</location>
        <topology evidence="6">Multi-pass membrane protein</topology>
    </subcellularLocation>
    <subcellularLocation>
        <location evidence="1">Membrane</location>
        <topology evidence="1">Multi-pass membrane protein</topology>
    </subcellularLocation>
</comment>
<evidence type="ECO:0000256" key="6">
    <source>
        <dbReference type="RuleBase" id="RU363041"/>
    </source>
</evidence>
<keyword evidence="4 6" id="KW-1133">Transmembrane helix</keyword>
<evidence type="ECO:0000256" key="5">
    <source>
        <dbReference type="ARBA" id="ARBA00023136"/>
    </source>
</evidence>
<dbReference type="PANTHER" id="PTHR43701:SF2">
    <property type="entry name" value="MEMBRANE TRANSPORTER PROTEIN YJNA-RELATED"/>
    <property type="match status" value="1"/>
</dbReference>
<protein>
    <recommendedName>
        <fullName evidence="6">Probable membrane transporter protein</fullName>
    </recommendedName>
</protein>
<evidence type="ECO:0000256" key="3">
    <source>
        <dbReference type="ARBA" id="ARBA00022692"/>
    </source>
</evidence>
<name>A0ABW4W107_9BACI</name>
<dbReference type="InterPro" id="IPR051598">
    <property type="entry name" value="TSUP/Inactive_protease-like"/>
</dbReference>
<feature type="transmembrane region" description="Helical" evidence="6">
    <location>
        <begin position="81"/>
        <end position="100"/>
    </location>
</feature>
<dbReference type="Proteomes" id="UP001597383">
    <property type="component" value="Unassembled WGS sequence"/>
</dbReference>
<dbReference type="RefSeq" id="WP_377557757.1">
    <property type="nucleotide sequence ID" value="NZ_JBHUHQ010000016.1"/>
</dbReference>
<comment type="caution">
    <text evidence="7">The sequence shown here is derived from an EMBL/GenBank/DDBJ whole genome shotgun (WGS) entry which is preliminary data.</text>
</comment>
<feature type="transmembrane region" description="Helical" evidence="6">
    <location>
        <begin position="7"/>
        <end position="29"/>
    </location>
</feature>